<organism evidence="1 2">
    <name type="scientific">Zarea fungicola</name>
    <dbReference type="NCBI Taxonomy" id="93591"/>
    <lineage>
        <taxon>Eukaryota</taxon>
        <taxon>Fungi</taxon>
        <taxon>Dikarya</taxon>
        <taxon>Ascomycota</taxon>
        <taxon>Pezizomycotina</taxon>
        <taxon>Sordariomycetes</taxon>
        <taxon>Hypocreomycetidae</taxon>
        <taxon>Hypocreales</taxon>
        <taxon>Cordycipitaceae</taxon>
        <taxon>Zarea</taxon>
    </lineage>
</organism>
<dbReference type="Proteomes" id="UP001143910">
    <property type="component" value="Unassembled WGS sequence"/>
</dbReference>
<keyword evidence="2" id="KW-1185">Reference proteome</keyword>
<accession>A0ACC1N4F8</accession>
<proteinExistence type="predicted"/>
<reference evidence="1" key="1">
    <citation type="submission" date="2022-08" db="EMBL/GenBank/DDBJ databases">
        <title>Genome Sequence of Lecanicillium fungicola.</title>
        <authorList>
            <person name="Buettner E."/>
        </authorList>
    </citation>
    <scope>NUCLEOTIDE SEQUENCE</scope>
    <source>
        <strain evidence="1">Babe33</strain>
    </source>
</reference>
<name>A0ACC1N4F8_9HYPO</name>
<dbReference type="EMBL" id="JANJQO010000961">
    <property type="protein sequence ID" value="KAJ2973521.1"/>
    <property type="molecule type" value="Genomic_DNA"/>
</dbReference>
<gene>
    <name evidence="1" type="ORF">NQ176_g6562</name>
</gene>
<protein>
    <submittedName>
        <fullName evidence="1">Uncharacterized protein</fullName>
    </submittedName>
</protein>
<evidence type="ECO:0000313" key="1">
    <source>
        <dbReference type="EMBL" id="KAJ2973521.1"/>
    </source>
</evidence>
<evidence type="ECO:0000313" key="2">
    <source>
        <dbReference type="Proteomes" id="UP001143910"/>
    </source>
</evidence>
<comment type="caution">
    <text evidence="1">The sequence shown here is derived from an EMBL/GenBank/DDBJ whole genome shotgun (WGS) entry which is preliminary data.</text>
</comment>
<sequence>MKDGVLIVGGGLAGLALAQALKHAIPAIPFHIFERDDRAGFRAQGYRIRISGDSLKQLLQPTLFAKFEATAAVINLGRGQTFDALTGEPDPTATLPGPPPGVTVRSTTPYNVDRAVLRNILLQGLEDHISFGKKFESYKILGDQSVQVKFADGTEERGAVLIGADGARSGVRKQLMPRFPIIDTEGRSVFGKTDLTDDFVARLPDNFLAGMSIAGVPAPPTSSTSRPVKLLFEAMNFDPAARHLDVGVPADYIYWVLCFRSDVSDASHGDLSQMLALSSAESVALAADLTKDWHHSVRAFIDTANEASASTIAVFSCTEEGLTQSWAQLRQDHLLAPVTLIGDAAHPMPPVGGVGANSAFQDALDLFKAMKASPGAPTTENNALAEYEKEMLERVKGAVQRSFMGSTRFFGMRPISELKEVSF</sequence>